<proteinExistence type="predicted"/>
<accession>A0A931APN1</accession>
<reference evidence="1" key="1">
    <citation type="submission" date="2020-11" db="EMBL/GenBank/DDBJ databases">
        <title>Whole-genome analyses of Nonomuraea sp. K274.</title>
        <authorList>
            <person name="Veyisoglu A."/>
        </authorList>
    </citation>
    <scope>NUCLEOTIDE SEQUENCE</scope>
    <source>
        <strain evidence="1">K274</strain>
    </source>
</reference>
<organism evidence="1 2">
    <name type="scientific">Nonomuraea cypriaca</name>
    <dbReference type="NCBI Taxonomy" id="1187855"/>
    <lineage>
        <taxon>Bacteria</taxon>
        <taxon>Bacillati</taxon>
        <taxon>Actinomycetota</taxon>
        <taxon>Actinomycetes</taxon>
        <taxon>Streptosporangiales</taxon>
        <taxon>Streptosporangiaceae</taxon>
        <taxon>Nonomuraea</taxon>
    </lineage>
</organism>
<keyword evidence="2" id="KW-1185">Reference proteome</keyword>
<name>A0A931APN1_9ACTN</name>
<dbReference type="AlphaFoldDB" id="A0A931APN1"/>
<protein>
    <recommendedName>
        <fullName evidence="3">DUF397 domain-containing protein</fullName>
    </recommendedName>
</protein>
<gene>
    <name evidence="1" type="ORF">ITP53_44835</name>
</gene>
<sequence length="62" mass="6922">MTQDAGRVAVQRVNDHVEVVHVDNPDAVLEVPRRDWETFTTAVKSGAFDLETLKRGVEESVT</sequence>
<evidence type="ECO:0000313" key="2">
    <source>
        <dbReference type="Proteomes" id="UP000605361"/>
    </source>
</evidence>
<dbReference type="RefSeq" id="WP_195901578.1">
    <property type="nucleotide sequence ID" value="NZ_JADOGI010000227.1"/>
</dbReference>
<comment type="caution">
    <text evidence="1">The sequence shown here is derived from an EMBL/GenBank/DDBJ whole genome shotgun (WGS) entry which is preliminary data.</text>
</comment>
<dbReference type="EMBL" id="JADOGI010000227">
    <property type="protein sequence ID" value="MBF8192692.1"/>
    <property type="molecule type" value="Genomic_DNA"/>
</dbReference>
<evidence type="ECO:0000313" key="1">
    <source>
        <dbReference type="EMBL" id="MBF8192692.1"/>
    </source>
</evidence>
<evidence type="ECO:0008006" key="3">
    <source>
        <dbReference type="Google" id="ProtNLM"/>
    </source>
</evidence>
<dbReference type="Proteomes" id="UP000605361">
    <property type="component" value="Unassembled WGS sequence"/>
</dbReference>